<proteinExistence type="predicted"/>
<evidence type="ECO:0000256" key="1">
    <source>
        <dbReference type="SAM" id="MobiDB-lite"/>
    </source>
</evidence>
<keyword evidence="3" id="KW-1185">Reference proteome</keyword>
<accession>A0A9D4G623</accession>
<name>A0A9D4G623_DREPO</name>
<organism evidence="2 3">
    <name type="scientific">Dreissena polymorpha</name>
    <name type="common">Zebra mussel</name>
    <name type="synonym">Mytilus polymorpha</name>
    <dbReference type="NCBI Taxonomy" id="45954"/>
    <lineage>
        <taxon>Eukaryota</taxon>
        <taxon>Metazoa</taxon>
        <taxon>Spiralia</taxon>
        <taxon>Lophotrochozoa</taxon>
        <taxon>Mollusca</taxon>
        <taxon>Bivalvia</taxon>
        <taxon>Autobranchia</taxon>
        <taxon>Heteroconchia</taxon>
        <taxon>Euheterodonta</taxon>
        <taxon>Imparidentia</taxon>
        <taxon>Neoheterodontei</taxon>
        <taxon>Myida</taxon>
        <taxon>Dreissenoidea</taxon>
        <taxon>Dreissenidae</taxon>
        <taxon>Dreissena</taxon>
    </lineage>
</organism>
<feature type="compositionally biased region" description="Polar residues" evidence="1">
    <location>
        <begin position="87"/>
        <end position="115"/>
    </location>
</feature>
<feature type="compositionally biased region" description="Basic and acidic residues" evidence="1">
    <location>
        <begin position="72"/>
        <end position="86"/>
    </location>
</feature>
<reference evidence="2" key="2">
    <citation type="submission" date="2020-11" db="EMBL/GenBank/DDBJ databases">
        <authorList>
            <person name="McCartney M.A."/>
            <person name="Auch B."/>
            <person name="Kono T."/>
            <person name="Mallez S."/>
            <person name="Becker A."/>
            <person name="Gohl D.M."/>
            <person name="Silverstein K.A.T."/>
            <person name="Koren S."/>
            <person name="Bechman K.B."/>
            <person name="Herman A."/>
            <person name="Abrahante J.E."/>
            <person name="Garbe J."/>
        </authorList>
    </citation>
    <scope>NUCLEOTIDE SEQUENCE</scope>
    <source>
        <strain evidence="2">Duluth1</strain>
        <tissue evidence="2">Whole animal</tissue>
    </source>
</reference>
<dbReference type="AlphaFoldDB" id="A0A9D4G623"/>
<comment type="caution">
    <text evidence="2">The sequence shown here is derived from an EMBL/GenBank/DDBJ whole genome shotgun (WGS) entry which is preliminary data.</text>
</comment>
<dbReference type="Proteomes" id="UP000828390">
    <property type="component" value="Unassembled WGS sequence"/>
</dbReference>
<sequence length="115" mass="13181">MIEVVFVRHPDEAQGMAIHVTEEEGFRRKPAFTATEIMHQVMNLRNGNSRDGRDNSQTQTGSNIFRSYASDRGSRNGDSRDGRDGQKNSLHSYKNNTNYGQQQRHCHFNNHNTSE</sequence>
<reference evidence="2" key="1">
    <citation type="journal article" date="2019" name="bioRxiv">
        <title>The Genome of the Zebra Mussel, Dreissena polymorpha: A Resource for Invasive Species Research.</title>
        <authorList>
            <person name="McCartney M.A."/>
            <person name="Auch B."/>
            <person name="Kono T."/>
            <person name="Mallez S."/>
            <person name="Zhang Y."/>
            <person name="Obille A."/>
            <person name="Becker A."/>
            <person name="Abrahante J.E."/>
            <person name="Garbe J."/>
            <person name="Badalamenti J.P."/>
            <person name="Herman A."/>
            <person name="Mangelson H."/>
            <person name="Liachko I."/>
            <person name="Sullivan S."/>
            <person name="Sone E.D."/>
            <person name="Koren S."/>
            <person name="Silverstein K.A.T."/>
            <person name="Beckman K.B."/>
            <person name="Gohl D.M."/>
        </authorList>
    </citation>
    <scope>NUCLEOTIDE SEQUENCE</scope>
    <source>
        <strain evidence="2">Duluth1</strain>
        <tissue evidence="2">Whole animal</tissue>
    </source>
</reference>
<dbReference type="EMBL" id="JAIWYP010000006">
    <property type="protein sequence ID" value="KAH3809235.1"/>
    <property type="molecule type" value="Genomic_DNA"/>
</dbReference>
<evidence type="ECO:0000313" key="3">
    <source>
        <dbReference type="Proteomes" id="UP000828390"/>
    </source>
</evidence>
<feature type="compositionally biased region" description="Polar residues" evidence="1">
    <location>
        <begin position="55"/>
        <end position="65"/>
    </location>
</feature>
<evidence type="ECO:0000313" key="2">
    <source>
        <dbReference type="EMBL" id="KAH3809235.1"/>
    </source>
</evidence>
<protein>
    <submittedName>
        <fullName evidence="2">Uncharacterized protein</fullName>
    </submittedName>
</protein>
<feature type="region of interest" description="Disordered" evidence="1">
    <location>
        <begin position="44"/>
        <end position="115"/>
    </location>
</feature>
<gene>
    <name evidence="2" type="ORF">DPMN_137596</name>
</gene>